<sequence length="136" mass="16063">MDITLHKKHNTIHFQPEVIQMFADIVEADESTRKILLFIGKMEKQRKTDNSSFKGITIKEIVENVEVERKTKIGKKQNSKYEVTKTNLHRKTAEHQIDKLSDMSLLFHESIKPYKLLFLTGRGWQVIEELIKRKQK</sequence>
<protein>
    <submittedName>
        <fullName evidence="1">Uncharacterized protein</fullName>
    </submittedName>
</protein>
<evidence type="ECO:0000313" key="2">
    <source>
        <dbReference type="Proteomes" id="UP001439875"/>
    </source>
</evidence>
<comment type="caution">
    <text evidence="1">The sequence shown here is derived from an EMBL/GenBank/DDBJ whole genome shotgun (WGS) entry which is preliminary data.</text>
</comment>
<accession>A0ACC6SGA4</accession>
<reference evidence="1" key="1">
    <citation type="submission" date="2024-03" db="EMBL/GenBank/DDBJ databases">
        <title>Human intestinal bacterial collection.</title>
        <authorList>
            <person name="Pauvert C."/>
            <person name="Hitch T.C.A."/>
            <person name="Clavel T."/>
        </authorList>
    </citation>
    <scope>NUCLEOTIDE SEQUENCE</scope>
    <source>
        <strain evidence="1">CLA-AA-H227</strain>
    </source>
</reference>
<dbReference type="EMBL" id="JBBMEW010000028">
    <property type="protein sequence ID" value="MEQ2529145.1"/>
    <property type="molecule type" value="Genomic_DNA"/>
</dbReference>
<keyword evidence="2" id="KW-1185">Reference proteome</keyword>
<dbReference type="Proteomes" id="UP001439875">
    <property type="component" value="Unassembled WGS sequence"/>
</dbReference>
<organism evidence="1 2">
    <name type="scientific">Robertmurraya yapensis</name>
    <name type="common">ex Hitch et al 2024</name>
    <dbReference type="NCBI Taxonomy" id="3133160"/>
    <lineage>
        <taxon>Bacteria</taxon>
        <taxon>Bacillati</taxon>
        <taxon>Bacillota</taxon>
        <taxon>Bacilli</taxon>
        <taxon>Bacillales</taxon>
        <taxon>Bacillaceae</taxon>
        <taxon>Robertmurraya</taxon>
    </lineage>
</organism>
<name>A0ACC6SGA4_9BACI</name>
<evidence type="ECO:0000313" key="1">
    <source>
        <dbReference type="EMBL" id="MEQ2529145.1"/>
    </source>
</evidence>
<gene>
    <name evidence="1" type="ORF">WMO40_20940</name>
</gene>
<proteinExistence type="predicted"/>